<proteinExistence type="predicted"/>
<evidence type="ECO:0000313" key="2">
    <source>
        <dbReference type="EMBL" id="ARU50137.1"/>
    </source>
</evidence>
<dbReference type="Proteomes" id="UP000196228">
    <property type="component" value="Chromosome"/>
</dbReference>
<dbReference type="OrthoDB" id="3268848at2"/>
<evidence type="ECO:0000256" key="1">
    <source>
        <dbReference type="SAM" id="MobiDB-lite"/>
    </source>
</evidence>
<reference evidence="2 3" key="1">
    <citation type="submission" date="2017-05" db="EMBL/GenBank/DDBJ databases">
        <authorList>
            <person name="Song R."/>
            <person name="Chenine A.L."/>
            <person name="Ruprecht R.M."/>
        </authorList>
    </citation>
    <scope>NUCLEOTIDE SEQUENCE [LARGE SCALE GENOMIC DNA]</scope>
    <source>
        <strain evidence="2 3">PSBB019</strain>
    </source>
</reference>
<accession>A0A1Y0HPT6</accession>
<dbReference type="AlphaFoldDB" id="A0A1Y0HPT6"/>
<gene>
    <name evidence="2" type="ORF">CBR64_00015</name>
</gene>
<feature type="region of interest" description="Disordered" evidence="1">
    <location>
        <begin position="147"/>
        <end position="210"/>
    </location>
</feature>
<organism evidence="2 3">
    <name type="scientific">Cellulosimicrobium cellulans</name>
    <name type="common">Arthrobacter luteus</name>
    <dbReference type="NCBI Taxonomy" id="1710"/>
    <lineage>
        <taxon>Bacteria</taxon>
        <taxon>Bacillati</taxon>
        <taxon>Actinomycetota</taxon>
        <taxon>Actinomycetes</taxon>
        <taxon>Micrococcales</taxon>
        <taxon>Promicromonosporaceae</taxon>
        <taxon>Cellulosimicrobium</taxon>
    </lineage>
</organism>
<sequence length="210" mass="22472">MSTPTAGKPTRDLLTSLARAGWGDVLGTREHHGTRAVLAGLVRRLPYKSGEGLVTVSDVAAAAGYGERWTRTRLQLLESMGIIEWRRGGVLNGEPRPSWIKVVKRALVDLIHLARPMKDAADAARRAATRARLSGIKFLRNDLTRSRRSAHAALSADPRPQGGGSTGSKPPRVDNSTVNTPRTDAILNLGAGAPPTAAARAAREALRGRR</sequence>
<dbReference type="KEGG" id="cceu:CBR64_00015"/>
<feature type="compositionally biased region" description="Basic and acidic residues" evidence="1">
    <location>
        <begin position="201"/>
        <end position="210"/>
    </location>
</feature>
<protein>
    <submittedName>
        <fullName evidence="2">Uncharacterized protein</fullName>
    </submittedName>
</protein>
<dbReference type="EMBL" id="CP021383">
    <property type="protein sequence ID" value="ARU50137.1"/>
    <property type="molecule type" value="Genomic_DNA"/>
</dbReference>
<name>A0A1Y0HPT6_CELCE</name>
<feature type="compositionally biased region" description="Low complexity" evidence="1">
    <location>
        <begin position="189"/>
        <end position="200"/>
    </location>
</feature>
<dbReference type="RefSeq" id="WP_087469228.1">
    <property type="nucleotide sequence ID" value="NZ_CP021383.1"/>
</dbReference>
<evidence type="ECO:0000313" key="3">
    <source>
        <dbReference type="Proteomes" id="UP000196228"/>
    </source>
</evidence>